<accession>A0A644Y9B4</accession>
<dbReference type="PANTHER" id="PTHR46795">
    <property type="entry name" value="ABC TRANSPORTER PERMEASE-RELATED-RELATED"/>
    <property type="match status" value="1"/>
</dbReference>
<evidence type="ECO:0000256" key="1">
    <source>
        <dbReference type="SAM" id="Phobius"/>
    </source>
</evidence>
<evidence type="ECO:0008006" key="3">
    <source>
        <dbReference type="Google" id="ProtNLM"/>
    </source>
</evidence>
<evidence type="ECO:0000313" key="2">
    <source>
        <dbReference type="EMBL" id="MPM24511.1"/>
    </source>
</evidence>
<keyword evidence="1" id="KW-0472">Membrane</keyword>
<keyword evidence="1" id="KW-0812">Transmembrane</keyword>
<gene>
    <name evidence="2" type="ORF">SDC9_70994</name>
</gene>
<organism evidence="2">
    <name type="scientific">bioreactor metagenome</name>
    <dbReference type="NCBI Taxonomy" id="1076179"/>
    <lineage>
        <taxon>unclassified sequences</taxon>
        <taxon>metagenomes</taxon>
        <taxon>ecological metagenomes</taxon>
    </lineage>
</organism>
<name>A0A644Y9B4_9ZZZZ</name>
<proteinExistence type="predicted"/>
<feature type="transmembrane region" description="Helical" evidence="1">
    <location>
        <begin position="63"/>
        <end position="84"/>
    </location>
</feature>
<feature type="transmembrane region" description="Helical" evidence="1">
    <location>
        <begin position="149"/>
        <end position="169"/>
    </location>
</feature>
<sequence>MFRFHRWKDTEEVVDSLELALRNNNSNTTHHWGNSQERNGEYYMFSTIKEFNTRKQNGVLSNFLAGFISSLFFIASSMIIYLKLYTEMEDERIKYNKLHRIGMKEEEFIKLIYKKLSLIFFSPLIFGGVPAYAYLFIMFNKLDFPREFYLNSCYLFIAYVIFQSVYYLIVRRGYVRNIISLVKQ</sequence>
<dbReference type="AlphaFoldDB" id="A0A644Y9B4"/>
<dbReference type="InterPro" id="IPR052536">
    <property type="entry name" value="ABC-4_Integral_Memb_Prot"/>
</dbReference>
<comment type="caution">
    <text evidence="2">The sequence shown here is derived from an EMBL/GenBank/DDBJ whole genome shotgun (WGS) entry which is preliminary data.</text>
</comment>
<feature type="transmembrane region" description="Helical" evidence="1">
    <location>
        <begin position="118"/>
        <end position="137"/>
    </location>
</feature>
<keyword evidence="1" id="KW-1133">Transmembrane helix</keyword>
<reference evidence="2" key="1">
    <citation type="submission" date="2019-08" db="EMBL/GenBank/DDBJ databases">
        <authorList>
            <person name="Kucharzyk K."/>
            <person name="Murdoch R.W."/>
            <person name="Higgins S."/>
            <person name="Loffler F."/>
        </authorList>
    </citation>
    <scope>NUCLEOTIDE SEQUENCE</scope>
</reference>
<dbReference type="PANTHER" id="PTHR46795:SF1">
    <property type="entry name" value="ABC TRANSPORTER PERMEASE PROTEIN"/>
    <property type="match status" value="1"/>
</dbReference>
<dbReference type="EMBL" id="VSSQ01004279">
    <property type="protein sequence ID" value="MPM24511.1"/>
    <property type="molecule type" value="Genomic_DNA"/>
</dbReference>
<protein>
    <recommendedName>
        <fullName evidence="3">ABC3 transporter permease protein domain-containing protein</fullName>
    </recommendedName>
</protein>